<sequence length="45" mass="5050">MAIERDKQGNIKWSLGDRLFNILMLLLLGWSDFLGKSQKGVGENG</sequence>
<evidence type="ECO:0000313" key="1">
    <source>
        <dbReference type="EMBL" id="KKP92441.1"/>
    </source>
</evidence>
<accession>A0A0G0DTN2</accession>
<dbReference type="Proteomes" id="UP000034140">
    <property type="component" value="Unassembled WGS sequence"/>
</dbReference>
<gene>
    <name evidence="1" type="ORF">UR96_C0013G0010</name>
</gene>
<dbReference type="AlphaFoldDB" id="A0A0G0DTN2"/>
<name>A0A0G0DTN2_9BACT</name>
<proteinExistence type="predicted"/>
<protein>
    <submittedName>
        <fullName evidence="1">Uncharacterized protein</fullName>
    </submittedName>
</protein>
<organism evidence="1 2">
    <name type="scientific">candidate division WS6 bacterium GW2011_GWC1_36_11</name>
    <dbReference type="NCBI Taxonomy" id="1619090"/>
    <lineage>
        <taxon>Bacteria</taxon>
        <taxon>Candidatus Dojkabacteria</taxon>
    </lineage>
</organism>
<dbReference type="EMBL" id="LBRE01000013">
    <property type="protein sequence ID" value="KKP92441.1"/>
    <property type="molecule type" value="Genomic_DNA"/>
</dbReference>
<reference evidence="1 2" key="1">
    <citation type="journal article" date="2015" name="Nature">
        <title>rRNA introns, odd ribosomes, and small enigmatic genomes across a large radiation of phyla.</title>
        <authorList>
            <person name="Brown C.T."/>
            <person name="Hug L.A."/>
            <person name="Thomas B.C."/>
            <person name="Sharon I."/>
            <person name="Castelle C.J."/>
            <person name="Singh A."/>
            <person name="Wilkins M.J."/>
            <person name="Williams K.H."/>
            <person name="Banfield J.F."/>
        </authorList>
    </citation>
    <scope>NUCLEOTIDE SEQUENCE [LARGE SCALE GENOMIC DNA]</scope>
</reference>
<evidence type="ECO:0000313" key="2">
    <source>
        <dbReference type="Proteomes" id="UP000034140"/>
    </source>
</evidence>
<comment type="caution">
    <text evidence="1">The sequence shown here is derived from an EMBL/GenBank/DDBJ whole genome shotgun (WGS) entry which is preliminary data.</text>
</comment>